<dbReference type="AlphaFoldDB" id="A0A167VLS9"/>
<dbReference type="KEGG" id="buz:AYM40_00055"/>
<feature type="compositionally biased region" description="Basic and acidic residues" evidence="1">
    <location>
        <begin position="1"/>
        <end position="13"/>
    </location>
</feature>
<accession>A0A167VLS9</accession>
<keyword evidence="3" id="KW-1185">Reference proteome</keyword>
<proteinExistence type="predicted"/>
<reference evidence="2 3" key="1">
    <citation type="journal article" date="2016" name="Gene">
        <title>PacBio SMRT assembly of a complex multi-replicon genome reveals chlorocatechol degradative operon in a region of genome plasticity.</title>
        <authorList>
            <person name="Ricker N."/>
            <person name="Shen S.Y."/>
            <person name="Goordial J."/>
            <person name="Jin S."/>
            <person name="Fulthorpe R.R."/>
        </authorList>
    </citation>
    <scope>NUCLEOTIDE SEQUENCE [LARGE SCALE GENOMIC DNA]</scope>
    <source>
        <strain evidence="2 3">OLGA172</strain>
    </source>
</reference>
<dbReference type="Proteomes" id="UP000076852">
    <property type="component" value="Chromosome 1"/>
</dbReference>
<sequence>MTGRHLVPDDFPKEPAPGALPGAQPKLLVREIDGRYHTGLTDEELWTRYDACEDLAGQLTEYASRKMSASGLSLDDALARVEKGLKAKVGAGKWDFSRGEMAWLMKRTRELLLAAANGEGSGNASD</sequence>
<evidence type="ECO:0000313" key="3">
    <source>
        <dbReference type="Proteomes" id="UP000076852"/>
    </source>
</evidence>
<feature type="region of interest" description="Disordered" evidence="1">
    <location>
        <begin position="1"/>
        <end position="22"/>
    </location>
</feature>
<organism evidence="2 3">
    <name type="scientific">Paraburkholderia phytofirmans OLGA172</name>
    <dbReference type="NCBI Taxonomy" id="1417228"/>
    <lineage>
        <taxon>Bacteria</taxon>
        <taxon>Pseudomonadati</taxon>
        <taxon>Pseudomonadota</taxon>
        <taxon>Betaproteobacteria</taxon>
        <taxon>Burkholderiales</taxon>
        <taxon>Burkholderiaceae</taxon>
        <taxon>Paraburkholderia</taxon>
    </lineage>
</organism>
<evidence type="ECO:0000256" key="1">
    <source>
        <dbReference type="SAM" id="MobiDB-lite"/>
    </source>
</evidence>
<dbReference type="STRING" id="1804984.AYM40_00055"/>
<protein>
    <submittedName>
        <fullName evidence="2">Uncharacterized protein</fullName>
    </submittedName>
</protein>
<evidence type="ECO:0000313" key="2">
    <source>
        <dbReference type="EMBL" id="ANB70917.1"/>
    </source>
</evidence>
<dbReference type="EMBL" id="CP014578">
    <property type="protein sequence ID" value="ANB70917.1"/>
    <property type="molecule type" value="Genomic_DNA"/>
</dbReference>
<gene>
    <name evidence="2" type="ORF">AYM40_00055</name>
</gene>
<dbReference type="OrthoDB" id="8910207at2"/>
<name>A0A167VLS9_9BURK</name>